<proteinExistence type="predicted"/>
<accession>A0A921R0X4</accession>
<reference evidence="2" key="2">
    <citation type="submission" date="2020-10" db="EMBL/GenBank/DDBJ databases">
        <authorList>
            <person name="Cooper E.A."/>
            <person name="Brenton Z.W."/>
            <person name="Flinn B.S."/>
            <person name="Jenkins J."/>
            <person name="Shu S."/>
            <person name="Flowers D."/>
            <person name="Luo F."/>
            <person name="Wang Y."/>
            <person name="Xia P."/>
            <person name="Barry K."/>
            <person name="Daum C."/>
            <person name="Lipzen A."/>
            <person name="Yoshinaga Y."/>
            <person name="Schmutz J."/>
            <person name="Saski C."/>
            <person name="Vermerris W."/>
            <person name="Kresovich S."/>
        </authorList>
    </citation>
    <scope>NUCLEOTIDE SEQUENCE</scope>
</reference>
<protein>
    <submittedName>
        <fullName evidence="2">Uncharacterized protein</fullName>
    </submittedName>
</protein>
<organism evidence="2 3">
    <name type="scientific">Sorghum bicolor</name>
    <name type="common">Sorghum</name>
    <name type="synonym">Sorghum vulgare</name>
    <dbReference type="NCBI Taxonomy" id="4558"/>
    <lineage>
        <taxon>Eukaryota</taxon>
        <taxon>Viridiplantae</taxon>
        <taxon>Streptophyta</taxon>
        <taxon>Embryophyta</taxon>
        <taxon>Tracheophyta</taxon>
        <taxon>Spermatophyta</taxon>
        <taxon>Magnoliopsida</taxon>
        <taxon>Liliopsida</taxon>
        <taxon>Poales</taxon>
        <taxon>Poaceae</taxon>
        <taxon>PACMAD clade</taxon>
        <taxon>Panicoideae</taxon>
        <taxon>Andropogonodae</taxon>
        <taxon>Andropogoneae</taxon>
        <taxon>Sorghinae</taxon>
        <taxon>Sorghum</taxon>
    </lineage>
</organism>
<dbReference type="AlphaFoldDB" id="A0A921R0X4"/>
<feature type="region of interest" description="Disordered" evidence="1">
    <location>
        <begin position="1"/>
        <end position="25"/>
    </location>
</feature>
<gene>
    <name evidence="2" type="ORF">BDA96_05G182100</name>
</gene>
<evidence type="ECO:0000313" key="3">
    <source>
        <dbReference type="Proteomes" id="UP000807115"/>
    </source>
</evidence>
<evidence type="ECO:0000313" key="2">
    <source>
        <dbReference type="EMBL" id="KAG0530391.1"/>
    </source>
</evidence>
<reference evidence="2" key="1">
    <citation type="journal article" date="2019" name="BMC Genomics">
        <title>A new reference genome for Sorghum bicolor reveals high levels of sequence similarity between sweet and grain genotypes: implications for the genetics of sugar metabolism.</title>
        <authorList>
            <person name="Cooper E.A."/>
            <person name="Brenton Z.W."/>
            <person name="Flinn B.S."/>
            <person name="Jenkins J."/>
            <person name="Shu S."/>
            <person name="Flowers D."/>
            <person name="Luo F."/>
            <person name="Wang Y."/>
            <person name="Xia P."/>
            <person name="Barry K."/>
            <person name="Daum C."/>
            <person name="Lipzen A."/>
            <person name="Yoshinaga Y."/>
            <person name="Schmutz J."/>
            <person name="Saski C."/>
            <person name="Vermerris W."/>
            <person name="Kresovich S."/>
        </authorList>
    </citation>
    <scope>NUCLEOTIDE SEQUENCE</scope>
</reference>
<dbReference type="Proteomes" id="UP000807115">
    <property type="component" value="Chromosome 5"/>
</dbReference>
<name>A0A921R0X4_SORBI</name>
<evidence type="ECO:0000256" key="1">
    <source>
        <dbReference type="SAM" id="MobiDB-lite"/>
    </source>
</evidence>
<comment type="caution">
    <text evidence="2">The sequence shown here is derived from an EMBL/GenBank/DDBJ whole genome shotgun (WGS) entry which is preliminary data.</text>
</comment>
<sequence>MGPRGLSISPFLQRSGAPAGSPLEQEHQLVEEEVNAGRGASTRNFVCFIYKYVFPLMLSPPTVILVEMLHLCTTSSHQRRNLIGGLLLFINETDFSLVQIGLPINFHATSGLATGSIYIKGDQISLSKCRMKEIRTTYHHFEPKRKHQFRLKEHAIDFSPLGRQD</sequence>
<dbReference type="EMBL" id="CM027684">
    <property type="protein sequence ID" value="KAG0530391.1"/>
    <property type="molecule type" value="Genomic_DNA"/>
</dbReference>